<dbReference type="EC" id="4.6.1.-" evidence="11"/>
<dbReference type="InterPro" id="IPR018998">
    <property type="entry name" value="EndoU_C"/>
</dbReference>
<dbReference type="GO" id="GO:0003723">
    <property type="term" value="F:RNA binding"/>
    <property type="evidence" value="ECO:0007669"/>
    <property type="project" value="UniProtKB-UniRule"/>
</dbReference>
<evidence type="ECO:0000313" key="14">
    <source>
        <dbReference type="Proteomes" id="UP001634394"/>
    </source>
</evidence>
<dbReference type="InterPro" id="IPR037227">
    <property type="entry name" value="EndoU-like"/>
</dbReference>
<comment type="subunit">
    <text evidence="3 11">Monomer.</text>
</comment>
<dbReference type="SUPFAM" id="SSF142877">
    <property type="entry name" value="EndoU-like"/>
    <property type="match status" value="1"/>
</dbReference>
<evidence type="ECO:0000256" key="4">
    <source>
        <dbReference type="ARBA" id="ARBA00022722"/>
    </source>
</evidence>
<keyword evidence="14" id="KW-1185">Reference proteome</keyword>
<comment type="caution">
    <text evidence="13">The sequence shown here is derived from an EMBL/GenBank/DDBJ whole genome shotgun (WGS) entry which is preliminary data.</text>
</comment>
<evidence type="ECO:0000256" key="6">
    <source>
        <dbReference type="ARBA" id="ARBA00022759"/>
    </source>
</evidence>
<keyword evidence="9 11" id="KW-0464">Manganese</keyword>
<protein>
    <recommendedName>
        <fullName evidence="11">Uridylate-specific endoribonuclease</fullName>
        <ecNumber evidence="11">4.6.1.-</ecNumber>
    </recommendedName>
</protein>
<evidence type="ECO:0000259" key="12">
    <source>
        <dbReference type="PROSITE" id="PS51959"/>
    </source>
</evidence>
<sequence>MAKYQQQSCKSEIKSDLELSEILTKLWELDNNKCFPGKDYEIDVQGYVCNASQMVQDRAKRPLFSFLNEEEVFQKKTFKTFRNLLDNYELECGVAETVTEQEKKENRDFIDAIMETALMHEAHQYLVRKRLAPKDVIEFKRLLYRTWFTLFRRTKGDRDFDSSSFEHVFVGEAKETEFIGLHNWIQLYLQEKCGNIDYHGYFRRGSVLKEDSVPRLLAIQFDWKEEKGKPISSVFMGTSPEFEIAMYTICFLTGKTGAINCQIGEYEVEIGCKPIGKDIIGTAYVSAART</sequence>
<evidence type="ECO:0000256" key="2">
    <source>
        <dbReference type="ARBA" id="ARBA00010168"/>
    </source>
</evidence>
<keyword evidence="7 11" id="KW-0378">Hydrolase</keyword>
<gene>
    <name evidence="13" type="ORF">ACJMK2_041673</name>
</gene>
<evidence type="ECO:0000256" key="11">
    <source>
        <dbReference type="RuleBase" id="RU367085"/>
    </source>
</evidence>
<dbReference type="CDD" id="cd21159">
    <property type="entry name" value="XendoU"/>
    <property type="match status" value="1"/>
</dbReference>
<evidence type="ECO:0000256" key="1">
    <source>
        <dbReference type="ARBA" id="ARBA00001936"/>
    </source>
</evidence>
<evidence type="ECO:0000256" key="10">
    <source>
        <dbReference type="ARBA" id="ARBA00023239"/>
    </source>
</evidence>
<comment type="cofactor">
    <cofactor evidence="1 11">
        <name>Mn(2+)</name>
        <dbReference type="ChEBI" id="CHEBI:29035"/>
    </cofactor>
</comment>
<keyword evidence="8 11" id="KW-0694">RNA-binding</keyword>
<reference evidence="13 14" key="1">
    <citation type="submission" date="2024-11" db="EMBL/GenBank/DDBJ databases">
        <title>Chromosome-level genome assembly of the freshwater bivalve Anodonta woodiana.</title>
        <authorList>
            <person name="Chen X."/>
        </authorList>
    </citation>
    <scope>NUCLEOTIDE SEQUENCE [LARGE SCALE GENOMIC DNA]</scope>
    <source>
        <strain evidence="13">MN2024</strain>
        <tissue evidence="13">Gills</tissue>
    </source>
</reference>
<dbReference type="Pfam" id="PF09412">
    <property type="entry name" value="XendoU"/>
    <property type="match status" value="1"/>
</dbReference>
<dbReference type="PANTHER" id="PTHR12439">
    <property type="entry name" value="PLACENTAL PROTEIN 11-RELATED"/>
    <property type="match status" value="1"/>
</dbReference>
<feature type="domain" description="EndoU" evidence="12">
    <location>
        <begin position="15"/>
        <end position="289"/>
    </location>
</feature>
<dbReference type="AlphaFoldDB" id="A0ABD3W5K6"/>
<evidence type="ECO:0000256" key="3">
    <source>
        <dbReference type="ARBA" id="ARBA00011245"/>
    </source>
</evidence>
<keyword evidence="5 11" id="KW-0479">Metal-binding</keyword>
<keyword evidence="10" id="KW-0456">Lyase</keyword>
<dbReference type="GO" id="GO:0016787">
    <property type="term" value="F:hydrolase activity"/>
    <property type="evidence" value="ECO:0007669"/>
    <property type="project" value="UniProtKB-KW"/>
</dbReference>
<dbReference type="GO" id="GO:0046872">
    <property type="term" value="F:metal ion binding"/>
    <property type="evidence" value="ECO:0007669"/>
    <property type="project" value="UniProtKB-UniRule"/>
</dbReference>
<comment type="catalytic activity">
    <reaction evidence="11">
        <text>ribonucleotidyl-uridine-RNA = a 5'-end dephospho-uridine-RNA + a 3'-end 2',3'-cyclophospho-ribonucleotide-RNA</text>
        <dbReference type="Rhea" id="RHEA:67792"/>
        <dbReference type="Rhea" id="RHEA-COMP:10464"/>
        <dbReference type="Rhea" id="RHEA-COMP:17354"/>
        <dbReference type="Rhea" id="RHEA-COMP:17356"/>
        <dbReference type="ChEBI" id="CHEBI:83064"/>
        <dbReference type="ChEBI" id="CHEBI:173117"/>
        <dbReference type="ChEBI" id="CHEBI:173224"/>
    </reaction>
</comment>
<dbReference type="InterPro" id="IPR039787">
    <property type="entry name" value="ENDOU"/>
</dbReference>
<dbReference type="Proteomes" id="UP001634394">
    <property type="component" value="Unassembled WGS sequence"/>
</dbReference>
<dbReference type="PANTHER" id="PTHR12439:SF11">
    <property type="entry name" value="URIDYLATE-SPECIFIC ENDORIBONUCLEASE"/>
    <property type="match status" value="1"/>
</dbReference>
<evidence type="ECO:0000256" key="5">
    <source>
        <dbReference type="ARBA" id="ARBA00022723"/>
    </source>
</evidence>
<organism evidence="13 14">
    <name type="scientific">Sinanodonta woodiana</name>
    <name type="common">Chinese pond mussel</name>
    <name type="synonym">Anodonta woodiana</name>
    <dbReference type="NCBI Taxonomy" id="1069815"/>
    <lineage>
        <taxon>Eukaryota</taxon>
        <taxon>Metazoa</taxon>
        <taxon>Spiralia</taxon>
        <taxon>Lophotrochozoa</taxon>
        <taxon>Mollusca</taxon>
        <taxon>Bivalvia</taxon>
        <taxon>Autobranchia</taxon>
        <taxon>Heteroconchia</taxon>
        <taxon>Palaeoheterodonta</taxon>
        <taxon>Unionida</taxon>
        <taxon>Unionoidea</taxon>
        <taxon>Unionidae</taxon>
        <taxon>Unioninae</taxon>
        <taxon>Sinanodonta</taxon>
    </lineage>
</organism>
<keyword evidence="4 11" id="KW-0540">Nuclease</keyword>
<comment type="similarity">
    <text evidence="2 11">Belongs to the ENDOU family.</text>
</comment>
<dbReference type="PROSITE" id="PS51959">
    <property type="entry name" value="ENDOU"/>
    <property type="match status" value="1"/>
</dbReference>
<evidence type="ECO:0000256" key="9">
    <source>
        <dbReference type="ARBA" id="ARBA00023211"/>
    </source>
</evidence>
<evidence type="ECO:0000313" key="13">
    <source>
        <dbReference type="EMBL" id="KAL3868921.1"/>
    </source>
</evidence>
<name>A0ABD3W5K6_SINWO</name>
<evidence type="ECO:0000256" key="8">
    <source>
        <dbReference type="ARBA" id="ARBA00022884"/>
    </source>
</evidence>
<dbReference type="GO" id="GO:0004521">
    <property type="term" value="F:RNA endonuclease activity"/>
    <property type="evidence" value="ECO:0007669"/>
    <property type="project" value="UniProtKB-UniRule"/>
</dbReference>
<keyword evidence="6 11" id="KW-0255">Endonuclease</keyword>
<evidence type="ECO:0000256" key="7">
    <source>
        <dbReference type="ARBA" id="ARBA00022801"/>
    </source>
</evidence>
<proteinExistence type="inferred from homology"/>
<accession>A0ABD3W5K6</accession>
<dbReference type="EMBL" id="JBJQND010000008">
    <property type="protein sequence ID" value="KAL3868921.1"/>
    <property type="molecule type" value="Genomic_DNA"/>
</dbReference>
<dbReference type="GO" id="GO:0016829">
    <property type="term" value="F:lyase activity"/>
    <property type="evidence" value="ECO:0007669"/>
    <property type="project" value="UniProtKB-KW"/>
</dbReference>